<evidence type="ECO:0000256" key="1">
    <source>
        <dbReference type="SAM" id="MobiDB-lite"/>
    </source>
</evidence>
<dbReference type="Proteomes" id="UP000831785">
    <property type="component" value="Chromosome"/>
</dbReference>
<protein>
    <recommendedName>
        <fullName evidence="4">DUF4369 domain-containing protein</fullName>
    </recommendedName>
</protein>
<reference evidence="2 3" key="1">
    <citation type="submission" date="2022-04" db="EMBL/GenBank/DDBJ databases">
        <title>Hymenobacter sp. isolated from the air.</title>
        <authorList>
            <person name="Won M."/>
            <person name="Lee C.-M."/>
            <person name="Woen H.-Y."/>
            <person name="Kwon S.-W."/>
        </authorList>
    </citation>
    <scope>NUCLEOTIDE SEQUENCE [LARGE SCALE GENOMIC DNA]</scope>
    <source>
        <strain evidence="3">5116 S-27</strain>
    </source>
</reference>
<evidence type="ECO:0000313" key="3">
    <source>
        <dbReference type="Proteomes" id="UP000831785"/>
    </source>
</evidence>
<organism evidence="2 3">
    <name type="scientific">Hymenobacter cellulosivorans</name>
    <dbReference type="NCBI Taxonomy" id="2932249"/>
    <lineage>
        <taxon>Bacteria</taxon>
        <taxon>Pseudomonadati</taxon>
        <taxon>Bacteroidota</taxon>
        <taxon>Cytophagia</taxon>
        <taxon>Cytophagales</taxon>
        <taxon>Hymenobacteraceae</taxon>
        <taxon>Hymenobacter</taxon>
    </lineage>
</organism>
<feature type="region of interest" description="Disordered" evidence="1">
    <location>
        <begin position="24"/>
        <end position="52"/>
    </location>
</feature>
<dbReference type="EMBL" id="CP095049">
    <property type="protein sequence ID" value="UOQ51685.1"/>
    <property type="molecule type" value="Genomic_DNA"/>
</dbReference>
<proteinExistence type="predicted"/>
<dbReference type="RefSeq" id="WP_244714959.1">
    <property type="nucleotide sequence ID" value="NZ_CP095049.1"/>
</dbReference>
<sequence>MLPPRILVVLAIVLGLVNCESGGRNESFSAPPTVPKPADRRAPVNPQIPPGPGAAVREVSLPDGLCLQLRKAEELEDFVLFSSLTLLKDGRVLVRDTSADYELNEKFYPILLRNPAGGHDLLVEVNGRPGMSRGRVFRIRGGKLAGQHDVPVFVAPAANLDQDPALEFAGYGSFFETWEEPSGQPVTSYNPLLFYEHTARGLQLDSALTREVNQRIYGQFHGFAFREDLPQPVSIVGRLDDEVAQVKHRAARPQPPTKQ</sequence>
<keyword evidence="3" id="KW-1185">Reference proteome</keyword>
<name>A0ABY4F4U3_9BACT</name>
<evidence type="ECO:0008006" key="4">
    <source>
        <dbReference type="Google" id="ProtNLM"/>
    </source>
</evidence>
<accession>A0ABY4F4U3</accession>
<gene>
    <name evidence="2" type="ORF">MUN80_18200</name>
</gene>
<evidence type="ECO:0000313" key="2">
    <source>
        <dbReference type="EMBL" id="UOQ51685.1"/>
    </source>
</evidence>